<keyword evidence="3" id="KW-1185">Reference proteome</keyword>
<protein>
    <submittedName>
        <fullName evidence="2">Uncharacterized protein</fullName>
    </submittedName>
</protein>
<dbReference type="Proteomes" id="UP001209713">
    <property type="component" value="Unassembled WGS sequence"/>
</dbReference>
<evidence type="ECO:0000256" key="1">
    <source>
        <dbReference type="SAM" id="SignalP"/>
    </source>
</evidence>
<feature type="signal peptide" evidence="1">
    <location>
        <begin position="1"/>
        <end position="21"/>
    </location>
</feature>
<gene>
    <name evidence="2" type="ORF">OFY17_01760</name>
</gene>
<dbReference type="RefSeq" id="WP_263528972.1">
    <property type="nucleotide sequence ID" value="NZ_JAOVZB010000001.1"/>
</dbReference>
<dbReference type="EMBL" id="JAOVZB010000001">
    <property type="protein sequence ID" value="MCV2401598.1"/>
    <property type="molecule type" value="Genomic_DNA"/>
</dbReference>
<name>A0ABT2YNX9_9GAMM</name>
<organism evidence="2 3">
    <name type="scientific">Marinomonas sargassi</name>
    <dbReference type="NCBI Taxonomy" id="2984494"/>
    <lineage>
        <taxon>Bacteria</taxon>
        <taxon>Pseudomonadati</taxon>
        <taxon>Pseudomonadota</taxon>
        <taxon>Gammaproteobacteria</taxon>
        <taxon>Oceanospirillales</taxon>
        <taxon>Oceanospirillaceae</taxon>
        <taxon>Marinomonas</taxon>
    </lineage>
</organism>
<keyword evidence="1" id="KW-0732">Signal</keyword>
<sequence>MKKLTTLALITASTLSAAAFASNDDNAYDDLQSAKSAVEALSLTLENLGVDTNTEVDLTGAYTAPQKKAVYEDKYAELRQQFNQVHTH</sequence>
<feature type="chain" id="PRO_5045170602" evidence="1">
    <location>
        <begin position="22"/>
        <end position="88"/>
    </location>
</feature>
<evidence type="ECO:0000313" key="3">
    <source>
        <dbReference type="Proteomes" id="UP001209713"/>
    </source>
</evidence>
<comment type="caution">
    <text evidence="2">The sequence shown here is derived from an EMBL/GenBank/DDBJ whole genome shotgun (WGS) entry which is preliminary data.</text>
</comment>
<accession>A0ABT2YNX9</accession>
<proteinExistence type="predicted"/>
<evidence type="ECO:0000313" key="2">
    <source>
        <dbReference type="EMBL" id="MCV2401598.1"/>
    </source>
</evidence>
<reference evidence="2 3" key="1">
    <citation type="submission" date="2022-10" db="EMBL/GenBank/DDBJ databases">
        <title>Marinomonas transparenta sp. nov. and Marinomonas sargassi sp. nov., isolated from marine alga (Sargassum natans (L.) Gaillon).</title>
        <authorList>
            <person name="Wang Y."/>
        </authorList>
    </citation>
    <scope>NUCLEOTIDE SEQUENCE [LARGE SCALE GENOMIC DNA]</scope>
    <source>
        <strain evidence="2 3">C2222</strain>
    </source>
</reference>